<keyword evidence="3" id="KW-1185">Reference proteome</keyword>
<sequence length="127" mass="13465">MKGEGRPPSRRCPTQVPGASGLGTGFSRIRSFNAFVYKAPPQSPFAARQSGKAGHRAPALGTSFLLGIQLGKISESAPSRRASRAPTNIYKPPLHVLSLTPTLHHPRNCGSDVLIYASCSVLSQARS</sequence>
<evidence type="ECO:0000313" key="2">
    <source>
        <dbReference type="EMBL" id="KAK2081255.1"/>
    </source>
</evidence>
<evidence type="ECO:0000256" key="1">
    <source>
        <dbReference type="SAM" id="MobiDB-lite"/>
    </source>
</evidence>
<evidence type="ECO:0000313" key="3">
    <source>
        <dbReference type="Proteomes" id="UP001266305"/>
    </source>
</evidence>
<organism evidence="2 3">
    <name type="scientific">Saguinus oedipus</name>
    <name type="common">Cotton-top tamarin</name>
    <name type="synonym">Oedipomidas oedipus</name>
    <dbReference type="NCBI Taxonomy" id="9490"/>
    <lineage>
        <taxon>Eukaryota</taxon>
        <taxon>Metazoa</taxon>
        <taxon>Chordata</taxon>
        <taxon>Craniata</taxon>
        <taxon>Vertebrata</taxon>
        <taxon>Euteleostomi</taxon>
        <taxon>Mammalia</taxon>
        <taxon>Eutheria</taxon>
        <taxon>Euarchontoglires</taxon>
        <taxon>Primates</taxon>
        <taxon>Haplorrhini</taxon>
        <taxon>Platyrrhini</taxon>
        <taxon>Cebidae</taxon>
        <taxon>Callitrichinae</taxon>
        <taxon>Saguinus</taxon>
    </lineage>
</organism>
<accession>A0ABQ9T970</accession>
<feature type="region of interest" description="Disordered" evidence="1">
    <location>
        <begin position="1"/>
        <end position="24"/>
    </location>
</feature>
<dbReference type="EMBL" id="JASSZA010000363">
    <property type="protein sequence ID" value="KAK2081255.1"/>
    <property type="molecule type" value="Genomic_DNA"/>
</dbReference>
<dbReference type="Proteomes" id="UP001266305">
    <property type="component" value="Unassembled WGS sequence"/>
</dbReference>
<protein>
    <submittedName>
        <fullName evidence="2">Uncharacterized protein</fullName>
    </submittedName>
</protein>
<reference evidence="2 3" key="1">
    <citation type="submission" date="2023-05" db="EMBL/GenBank/DDBJ databases">
        <title>B98-5 Cell Line De Novo Hybrid Assembly: An Optical Mapping Approach.</title>
        <authorList>
            <person name="Kananen K."/>
            <person name="Auerbach J.A."/>
            <person name="Kautto E."/>
            <person name="Blachly J.S."/>
        </authorList>
    </citation>
    <scope>NUCLEOTIDE SEQUENCE [LARGE SCALE GENOMIC DNA]</scope>
    <source>
        <strain evidence="2">B95-8</strain>
        <tissue evidence="2">Cell line</tissue>
    </source>
</reference>
<comment type="caution">
    <text evidence="2">The sequence shown here is derived from an EMBL/GenBank/DDBJ whole genome shotgun (WGS) entry which is preliminary data.</text>
</comment>
<proteinExistence type="predicted"/>
<name>A0ABQ9T970_SAGOE</name>
<gene>
    <name evidence="2" type="ORF">P7K49_040654</name>
</gene>